<dbReference type="Proteomes" id="UP000285883">
    <property type="component" value="Unassembled WGS sequence"/>
</dbReference>
<dbReference type="GO" id="GO:0006623">
    <property type="term" value="P:protein targeting to vacuole"/>
    <property type="evidence" value="ECO:0007669"/>
    <property type="project" value="TreeGrafter"/>
</dbReference>
<dbReference type="Proteomes" id="UP000785171">
    <property type="component" value="Unassembled WGS sequence"/>
</dbReference>
<evidence type="ECO:0000313" key="7">
    <source>
        <dbReference type="Proteomes" id="UP000285883"/>
    </source>
</evidence>
<evidence type="ECO:0000313" key="4">
    <source>
        <dbReference type="EMBL" id="RLN36567.1"/>
    </source>
</evidence>
<evidence type="ECO:0000256" key="1">
    <source>
        <dbReference type="ARBA" id="ARBA00006545"/>
    </source>
</evidence>
<accession>A0A3R7G4W2</accession>
<evidence type="ECO:0000313" key="3">
    <source>
        <dbReference type="EMBL" id="KAG2524907.1"/>
    </source>
</evidence>
<dbReference type="InterPro" id="IPR026847">
    <property type="entry name" value="VPS13"/>
</dbReference>
<dbReference type="EMBL" id="JPWV03000338">
    <property type="protein sequence ID" value="KAG2516514.1"/>
    <property type="molecule type" value="Genomic_DNA"/>
</dbReference>
<protein>
    <submittedName>
        <fullName evidence="4">Uncharacterized protein</fullName>
    </submittedName>
</protein>
<sequence length="405" mass="42488">MLFSAQDVNIAYANINNDHDQSSTVQQHYVLQGMRQLYSLVGAADILGNPVGLVTNLGVGVKDFFYEPAAGLVTSPQEFVLGLSRGTTSLFTHSLYGAFNAASKVTGTLSEGLATLSLDREYLAARRAQGPRKQVATHVGTGLIHGTKQLGQGIFAGVTGVLTAPAQGAINGGLTGFIEGVGKGLIGVAVKPAAGILDLAATTAAGITATTSALDRRNRLGKDVHRRREPRLLRVTSDQRVRVYTPSDALLSQLLLRLPPKLKLQLPNELYDGHVFLPNCRVLVATSLRLLLLEFATEGTFATLTAAITTSGSIPPPQVIWSFPVTSLIGAQHAPTGVAIHMGSGSVGVEVGAAKDAFEETGNVTTVSLSDLEELGTAGMGRVLSFLTELVVRHQRATASNCGSE</sequence>
<dbReference type="EMBL" id="MAYM02000725">
    <property type="protein sequence ID" value="RLN36567.1"/>
    <property type="molecule type" value="Genomic_DNA"/>
</dbReference>
<dbReference type="PANTHER" id="PTHR16166">
    <property type="entry name" value="VACUOLAR PROTEIN SORTING-ASSOCIATED PROTEIN VPS13"/>
    <property type="match status" value="1"/>
</dbReference>
<reference evidence="2" key="1">
    <citation type="journal article" date="2015" name="Genom Data">
        <title>Genome sequences of six Phytophthora species associated with forests in New Zealand.</title>
        <authorList>
            <person name="Studholme D.J."/>
            <person name="McDougal R.L."/>
            <person name="Sambles C."/>
            <person name="Hansen E."/>
            <person name="Hardy G."/>
            <person name="Grant M."/>
            <person name="Ganley R.J."/>
            <person name="Williams N.M."/>
        </authorList>
    </citation>
    <scope>NUCLEOTIDE SEQUENCE</scope>
    <source>
        <strain evidence="2">NZFS 2646</strain>
        <strain evidence="3">NZFS 3630</strain>
    </source>
</reference>
<dbReference type="Proteomes" id="UP000285624">
    <property type="component" value="Unassembled WGS sequence"/>
</dbReference>
<comment type="similarity">
    <text evidence="1">Belongs to the VPS13 family.</text>
</comment>
<evidence type="ECO:0000313" key="6">
    <source>
        <dbReference type="Proteomes" id="UP000285624"/>
    </source>
</evidence>
<reference evidence="2" key="3">
    <citation type="submission" date="2020-06" db="EMBL/GenBank/DDBJ databases">
        <authorList>
            <person name="Studholme D.J."/>
        </authorList>
    </citation>
    <scope>NUCLEOTIDE SEQUENCE</scope>
    <source>
        <strain evidence="2">NZFS 2646</strain>
        <strain evidence="3">NZFS 3630</strain>
    </source>
</reference>
<reference evidence="6 7" key="2">
    <citation type="submission" date="2018-07" db="EMBL/GenBank/DDBJ databases">
        <title>Genome sequencing of oomycete isolates from Chile give support for New Zealand origin for Phytophthora kernoviae and make available the first Nothophytophthora sp. genome.</title>
        <authorList>
            <person name="Studholme D.J."/>
            <person name="Sanfuentes E."/>
            <person name="Panda P."/>
            <person name="Hill R."/>
            <person name="Sambles C."/>
            <person name="Grant M."/>
            <person name="Williams N.M."/>
            <person name="Mcdougal R.L."/>
        </authorList>
    </citation>
    <scope>NUCLEOTIDE SEQUENCE [LARGE SCALE GENOMIC DNA]</scope>
    <source>
        <strain evidence="4">Chile2</strain>
        <strain evidence="5">Chile4</strain>
    </source>
</reference>
<dbReference type="PANTHER" id="PTHR16166:SF93">
    <property type="entry name" value="INTERMEMBRANE LIPID TRANSFER PROTEIN VPS13"/>
    <property type="match status" value="1"/>
</dbReference>
<comment type="caution">
    <text evidence="4">The sequence shown here is derived from an EMBL/GenBank/DDBJ whole genome shotgun (WGS) entry which is preliminary data.</text>
</comment>
<proteinExistence type="inferred from homology"/>
<dbReference type="GO" id="GO:0045053">
    <property type="term" value="P:protein retention in Golgi apparatus"/>
    <property type="evidence" value="ECO:0007669"/>
    <property type="project" value="TreeGrafter"/>
</dbReference>
<dbReference type="STRING" id="325452.A0A3R7G4W2"/>
<evidence type="ECO:0000313" key="2">
    <source>
        <dbReference type="EMBL" id="KAG2516514.1"/>
    </source>
</evidence>
<dbReference type="AlphaFoldDB" id="A0A3R7G4W2"/>
<dbReference type="EMBL" id="JPWU03000140">
    <property type="protein sequence ID" value="KAG2524907.1"/>
    <property type="molecule type" value="Genomic_DNA"/>
</dbReference>
<dbReference type="EMBL" id="MBDN02000177">
    <property type="protein sequence ID" value="RLN78699.1"/>
    <property type="molecule type" value="Genomic_DNA"/>
</dbReference>
<organism evidence="4 7">
    <name type="scientific">Phytophthora kernoviae</name>
    <dbReference type="NCBI Taxonomy" id="325452"/>
    <lineage>
        <taxon>Eukaryota</taxon>
        <taxon>Sar</taxon>
        <taxon>Stramenopiles</taxon>
        <taxon>Oomycota</taxon>
        <taxon>Peronosporomycetes</taxon>
        <taxon>Peronosporales</taxon>
        <taxon>Peronosporaceae</taxon>
        <taxon>Phytophthora</taxon>
    </lineage>
</organism>
<gene>
    <name evidence="4" type="ORF">BBI17_005810</name>
    <name evidence="5" type="ORF">BBO99_00005779</name>
    <name evidence="2" type="ORF">JM16_005492</name>
    <name evidence="3" type="ORF">JM18_005173</name>
</gene>
<dbReference type="Proteomes" id="UP000792063">
    <property type="component" value="Unassembled WGS sequence"/>
</dbReference>
<evidence type="ECO:0000313" key="5">
    <source>
        <dbReference type="EMBL" id="RLN78699.1"/>
    </source>
</evidence>
<keyword evidence="6" id="KW-1185">Reference proteome</keyword>
<name>A0A3R7G4W2_9STRA</name>